<proteinExistence type="inferred from homology"/>
<name>A0AAW1IY44_POPJA</name>
<comment type="caution">
    <text evidence="10">The sequence shown here is derived from an EMBL/GenBank/DDBJ whole genome shotgun (WGS) entry which is preliminary data.</text>
</comment>
<organism evidence="10 11">
    <name type="scientific">Popillia japonica</name>
    <name type="common">Japanese beetle</name>
    <dbReference type="NCBI Taxonomy" id="7064"/>
    <lineage>
        <taxon>Eukaryota</taxon>
        <taxon>Metazoa</taxon>
        <taxon>Ecdysozoa</taxon>
        <taxon>Arthropoda</taxon>
        <taxon>Hexapoda</taxon>
        <taxon>Insecta</taxon>
        <taxon>Pterygota</taxon>
        <taxon>Neoptera</taxon>
        <taxon>Endopterygota</taxon>
        <taxon>Coleoptera</taxon>
        <taxon>Polyphaga</taxon>
        <taxon>Scarabaeiformia</taxon>
        <taxon>Scarabaeidae</taxon>
        <taxon>Rutelinae</taxon>
        <taxon>Popillia</taxon>
    </lineage>
</organism>
<dbReference type="GO" id="GO:0009887">
    <property type="term" value="P:animal organ morphogenesis"/>
    <property type="evidence" value="ECO:0007669"/>
    <property type="project" value="UniProtKB-ARBA"/>
</dbReference>
<dbReference type="PROSITE" id="PS50071">
    <property type="entry name" value="HOMEOBOX_2"/>
    <property type="match status" value="1"/>
</dbReference>
<feature type="compositionally biased region" description="Basic and acidic residues" evidence="8">
    <location>
        <begin position="213"/>
        <end position="231"/>
    </location>
</feature>
<dbReference type="GO" id="GO:0005667">
    <property type="term" value="C:transcription regulator complex"/>
    <property type="evidence" value="ECO:0007669"/>
    <property type="project" value="TreeGrafter"/>
</dbReference>
<dbReference type="GO" id="GO:0000978">
    <property type="term" value="F:RNA polymerase II cis-regulatory region sequence-specific DNA binding"/>
    <property type="evidence" value="ECO:0007669"/>
    <property type="project" value="TreeGrafter"/>
</dbReference>
<reference evidence="10 11" key="1">
    <citation type="journal article" date="2024" name="BMC Genomics">
        <title>De novo assembly and annotation of Popillia japonica's genome with initial clues to its potential as an invasive pest.</title>
        <authorList>
            <person name="Cucini C."/>
            <person name="Boschi S."/>
            <person name="Funari R."/>
            <person name="Cardaioli E."/>
            <person name="Iannotti N."/>
            <person name="Marturano G."/>
            <person name="Paoli F."/>
            <person name="Bruttini M."/>
            <person name="Carapelli A."/>
            <person name="Frati F."/>
            <person name="Nardi F."/>
        </authorList>
    </citation>
    <scope>NUCLEOTIDE SEQUENCE [LARGE SCALE GENOMIC DNA]</scope>
    <source>
        <strain evidence="10">DMR45628</strain>
    </source>
</reference>
<dbReference type="FunFam" id="1.10.10.60:FF:000063">
    <property type="entry name" value="SIX homeobox 2"/>
    <property type="match status" value="1"/>
</dbReference>
<dbReference type="InterPro" id="IPR017970">
    <property type="entry name" value="Homeobox_CS"/>
</dbReference>
<dbReference type="GO" id="GO:0005634">
    <property type="term" value="C:nucleus"/>
    <property type="evidence" value="ECO:0007669"/>
    <property type="project" value="UniProtKB-SubCell"/>
</dbReference>
<dbReference type="GO" id="GO:0001654">
    <property type="term" value="P:eye development"/>
    <property type="evidence" value="ECO:0007669"/>
    <property type="project" value="UniProtKB-ARBA"/>
</dbReference>
<dbReference type="Pfam" id="PF05920">
    <property type="entry name" value="Homeobox_KN"/>
    <property type="match status" value="1"/>
</dbReference>
<dbReference type="SUPFAM" id="SSF46689">
    <property type="entry name" value="Homeodomain-like"/>
    <property type="match status" value="1"/>
</dbReference>
<dbReference type="Pfam" id="PF16878">
    <property type="entry name" value="SIX1_SD"/>
    <property type="match status" value="1"/>
</dbReference>
<dbReference type="EMBL" id="JASPKY010000492">
    <property type="protein sequence ID" value="KAK9695092.1"/>
    <property type="molecule type" value="Genomic_DNA"/>
</dbReference>
<evidence type="ECO:0000256" key="3">
    <source>
        <dbReference type="ARBA" id="ARBA00022473"/>
    </source>
</evidence>
<comment type="subcellular location">
    <subcellularLocation>
        <location evidence="1 7">Nucleus</location>
    </subcellularLocation>
</comment>
<dbReference type="SMART" id="SM00389">
    <property type="entry name" value="HOX"/>
    <property type="match status" value="1"/>
</dbReference>
<protein>
    <submittedName>
        <fullName evidence="10">Homeodomain</fullName>
    </submittedName>
</protein>
<dbReference type="GO" id="GO:0000981">
    <property type="term" value="F:DNA-binding transcription factor activity, RNA polymerase II-specific"/>
    <property type="evidence" value="ECO:0007669"/>
    <property type="project" value="InterPro"/>
</dbReference>
<keyword evidence="5 7" id="KW-0371">Homeobox</keyword>
<dbReference type="Proteomes" id="UP001458880">
    <property type="component" value="Unassembled WGS sequence"/>
</dbReference>
<gene>
    <name evidence="10" type="ORF">QE152_g33105</name>
</gene>
<evidence type="ECO:0000256" key="7">
    <source>
        <dbReference type="PROSITE-ProRule" id="PRU00108"/>
    </source>
</evidence>
<keyword evidence="11" id="KW-1185">Reference proteome</keyword>
<accession>A0AAW1IY44</accession>
<feature type="DNA-binding region" description="Homeobox" evidence="7">
    <location>
        <begin position="158"/>
        <end position="217"/>
    </location>
</feature>
<evidence type="ECO:0000259" key="9">
    <source>
        <dbReference type="PROSITE" id="PS50071"/>
    </source>
</evidence>
<keyword evidence="6 7" id="KW-0539">Nucleus</keyword>
<sequence>MFFPSRSCLLLDLYLRTAKRNILSSGYLHCQIWHCAYLSFLLYIKSHSVLQQAGNVERLGRFLWSLPACDKLHNNESVLKAKAIVAFHRGNFKELYRILESHTFSPHNHAKLQALWLKAHYIEAERLRGRPLGAVGKYRVRRKFPLPRTILYRTIWDGKETSYCFKEKSRSVLRDWYSHNPYPSPREKRELAEATGLTTTQVSNWFKNRRQRDRAAEHKDNSQNSSEKQHLDSSGSDSEAEGSHHKQAVYSAPTVPVVPPQLSTYPTLGNPSMSQPLYPAPGGILHDYQTL</sequence>
<dbReference type="GO" id="GO:0048646">
    <property type="term" value="P:anatomical structure formation involved in morphogenesis"/>
    <property type="evidence" value="ECO:0007669"/>
    <property type="project" value="UniProtKB-ARBA"/>
</dbReference>
<dbReference type="Gene3D" id="1.10.10.60">
    <property type="entry name" value="Homeodomain-like"/>
    <property type="match status" value="1"/>
</dbReference>
<keyword evidence="3" id="KW-0217">Developmental protein</keyword>
<evidence type="ECO:0000256" key="4">
    <source>
        <dbReference type="ARBA" id="ARBA00023125"/>
    </source>
</evidence>
<keyword evidence="4 7" id="KW-0238">DNA-binding</keyword>
<dbReference type="PANTHER" id="PTHR10390">
    <property type="entry name" value="HOMEOBOX PROTEIN SIX"/>
    <property type="match status" value="1"/>
</dbReference>
<evidence type="ECO:0000313" key="11">
    <source>
        <dbReference type="Proteomes" id="UP001458880"/>
    </source>
</evidence>
<evidence type="ECO:0000256" key="2">
    <source>
        <dbReference type="ARBA" id="ARBA00008161"/>
    </source>
</evidence>
<comment type="similarity">
    <text evidence="2">Belongs to the SIX/Sine oculis homeobox family.</text>
</comment>
<feature type="domain" description="Homeobox" evidence="9">
    <location>
        <begin position="156"/>
        <end position="216"/>
    </location>
</feature>
<dbReference type="InterPro" id="IPR031701">
    <property type="entry name" value="SIX1_SD"/>
</dbReference>
<dbReference type="AlphaFoldDB" id="A0AAW1IY44"/>
<dbReference type="CDD" id="cd00086">
    <property type="entry name" value="homeodomain"/>
    <property type="match status" value="1"/>
</dbReference>
<evidence type="ECO:0000313" key="10">
    <source>
        <dbReference type="EMBL" id="KAK9695092.1"/>
    </source>
</evidence>
<evidence type="ECO:0000256" key="8">
    <source>
        <dbReference type="SAM" id="MobiDB-lite"/>
    </source>
</evidence>
<dbReference type="PANTHER" id="PTHR10390:SF61">
    <property type="entry name" value="HOMEOBOX PROTEIN SIX2"/>
    <property type="match status" value="1"/>
</dbReference>
<dbReference type="InterPro" id="IPR009057">
    <property type="entry name" value="Homeodomain-like_sf"/>
</dbReference>
<dbReference type="InterPro" id="IPR001356">
    <property type="entry name" value="HD"/>
</dbReference>
<dbReference type="InterPro" id="IPR008422">
    <property type="entry name" value="KN_HD"/>
</dbReference>
<evidence type="ECO:0000256" key="5">
    <source>
        <dbReference type="ARBA" id="ARBA00023155"/>
    </source>
</evidence>
<dbReference type="PROSITE" id="PS00027">
    <property type="entry name" value="HOMEOBOX_1"/>
    <property type="match status" value="1"/>
</dbReference>
<evidence type="ECO:0000256" key="1">
    <source>
        <dbReference type="ARBA" id="ARBA00004123"/>
    </source>
</evidence>
<feature type="region of interest" description="Disordered" evidence="8">
    <location>
        <begin position="202"/>
        <end position="268"/>
    </location>
</feature>
<evidence type="ECO:0000256" key="6">
    <source>
        <dbReference type="ARBA" id="ARBA00023242"/>
    </source>
</evidence>